<protein>
    <submittedName>
        <fullName evidence="4">GNAT family N-acetyltransferase</fullName>
    </submittedName>
</protein>
<evidence type="ECO:0000313" key="4">
    <source>
        <dbReference type="EMBL" id="MCL1138991.1"/>
    </source>
</evidence>
<gene>
    <name evidence="4" type="ORF">L2740_10605</name>
</gene>
<dbReference type="Proteomes" id="UP001139293">
    <property type="component" value="Unassembled WGS sequence"/>
</dbReference>
<dbReference type="RefSeq" id="WP_248950149.1">
    <property type="nucleotide sequence ID" value="NZ_JAKILB010000006.1"/>
</dbReference>
<feature type="domain" description="N-acetyltransferase" evidence="3">
    <location>
        <begin position="1"/>
        <end position="147"/>
    </location>
</feature>
<dbReference type="CDD" id="cd04301">
    <property type="entry name" value="NAT_SF"/>
    <property type="match status" value="1"/>
</dbReference>
<proteinExistence type="predicted"/>
<reference evidence="4" key="1">
    <citation type="submission" date="2022-01" db="EMBL/GenBank/DDBJ databases">
        <title>Whole genome-based taxonomy of the Shewanellaceae.</title>
        <authorList>
            <person name="Martin-Rodriguez A.J."/>
        </authorList>
    </citation>
    <scope>NUCLEOTIDE SEQUENCE</scope>
    <source>
        <strain evidence="4">KCTC 23973</strain>
    </source>
</reference>
<dbReference type="InterPro" id="IPR016181">
    <property type="entry name" value="Acyl_CoA_acyltransferase"/>
</dbReference>
<accession>A0A9X2CGH2</accession>
<dbReference type="Pfam" id="PF00583">
    <property type="entry name" value="Acetyltransf_1"/>
    <property type="match status" value="1"/>
</dbReference>
<name>A0A9X2CGH2_9GAMM</name>
<evidence type="ECO:0000256" key="1">
    <source>
        <dbReference type="ARBA" id="ARBA00022679"/>
    </source>
</evidence>
<comment type="caution">
    <text evidence="4">The sequence shown here is derived from an EMBL/GenBank/DDBJ whole genome shotgun (WGS) entry which is preliminary data.</text>
</comment>
<dbReference type="PANTHER" id="PTHR43877">
    <property type="entry name" value="AMINOALKYLPHOSPHONATE N-ACETYLTRANSFERASE-RELATED-RELATED"/>
    <property type="match status" value="1"/>
</dbReference>
<dbReference type="GO" id="GO:0016747">
    <property type="term" value="F:acyltransferase activity, transferring groups other than amino-acyl groups"/>
    <property type="evidence" value="ECO:0007669"/>
    <property type="project" value="InterPro"/>
</dbReference>
<dbReference type="Gene3D" id="3.40.630.30">
    <property type="match status" value="1"/>
</dbReference>
<evidence type="ECO:0000256" key="2">
    <source>
        <dbReference type="ARBA" id="ARBA00023315"/>
    </source>
</evidence>
<evidence type="ECO:0000313" key="5">
    <source>
        <dbReference type="Proteomes" id="UP001139293"/>
    </source>
</evidence>
<evidence type="ECO:0000259" key="3">
    <source>
        <dbReference type="PROSITE" id="PS51186"/>
    </source>
</evidence>
<organism evidence="4 5">
    <name type="scientific">Shewanella pneumatophori</name>
    <dbReference type="NCBI Taxonomy" id="314092"/>
    <lineage>
        <taxon>Bacteria</taxon>
        <taxon>Pseudomonadati</taxon>
        <taxon>Pseudomonadota</taxon>
        <taxon>Gammaproteobacteria</taxon>
        <taxon>Alteromonadales</taxon>
        <taxon>Shewanellaceae</taxon>
        <taxon>Shewanella</taxon>
    </lineage>
</organism>
<keyword evidence="5" id="KW-1185">Reference proteome</keyword>
<dbReference type="InterPro" id="IPR000182">
    <property type="entry name" value="GNAT_dom"/>
</dbReference>
<dbReference type="PANTHER" id="PTHR43877:SF2">
    <property type="entry name" value="AMINOALKYLPHOSPHONATE N-ACETYLTRANSFERASE-RELATED"/>
    <property type="match status" value="1"/>
</dbReference>
<keyword evidence="2" id="KW-0012">Acyltransferase</keyword>
<keyword evidence="1" id="KW-0808">Transferase</keyword>
<dbReference type="AlphaFoldDB" id="A0A9X2CGH2"/>
<sequence length="147" mass="15917">MDIIKAALADVALVAPLFDAYRVFYGQASNLALAEEFIAERLANNESVILLAVDNSGNALGFTQLYPSFSSVSAARIWVLNDLFVSANARRQGVATQLMHAAKELGIKTGVKGLALETGVNNVNAQRLYESLGYVKESGSYHYFLNL</sequence>
<dbReference type="SUPFAM" id="SSF55729">
    <property type="entry name" value="Acyl-CoA N-acyltransferases (Nat)"/>
    <property type="match status" value="1"/>
</dbReference>
<dbReference type="InterPro" id="IPR050832">
    <property type="entry name" value="Bact_Acetyltransf"/>
</dbReference>
<dbReference type="EMBL" id="JAKILB010000006">
    <property type="protein sequence ID" value="MCL1138991.1"/>
    <property type="molecule type" value="Genomic_DNA"/>
</dbReference>
<dbReference type="PROSITE" id="PS51186">
    <property type="entry name" value="GNAT"/>
    <property type="match status" value="1"/>
</dbReference>